<proteinExistence type="predicted"/>
<evidence type="ECO:0008006" key="5">
    <source>
        <dbReference type="Google" id="ProtNLM"/>
    </source>
</evidence>
<dbReference type="AlphaFoldDB" id="A0AAD5LSA4"/>
<evidence type="ECO:0000256" key="2">
    <source>
        <dbReference type="SAM" id="Phobius"/>
    </source>
</evidence>
<gene>
    <name evidence="3" type="ORF">P43SY_001027</name>
</gene>
<keyword evidence="2" id="KW-1133">Transmembrane helix</keyword>
<feature type="transmembrane region" description="Helical" evidence="2">
    <location>
        <begin position="288"/>
        <end position="309"/>
    </location>
</feature>
<dbReference type="Proteomes" id="UP001209570">
    <property type="component" value="Unassembled WGS sequence"/>
</dbReference>
<organism evidence="3 4">
    <name type="scientific">Pythium insidiosum</name>
    <name type="common">Pythiosis disease agent</name>
    <dbReference type="NCBI Taxonomy" id="114742"/>
    <lineage>
        <taxon>Eukaryota</taxon>
        <taxon>Sar</taxon>
        <taxon>Stramenopiles</taxon>
        <taxon>Oomycota</taxon>
        <taxon>Peronosporomycetes</taxon>
        <taxon>Pythiales</taxon>
        <taxon>Pythiaceae</taxon>
        <taxon>Pythium</taxon>
    </lineage>
</organism>
<sequence>MASSVPVSDSFQFDGTTSDLAQQFYRRHRAGYKADKLEVTPTAAITSRVEALDLTFDELPGLLQRALIWDSGFVFTLKNDLMAVKTLDGRSMDQIAVSLASYLEVGCKTQECDTPNQRAKWYKNGQCNGAQMISAALCAMDMLPHDEEAQMSMWSTGGEPTSVPDMIAYHHHWTDSQTRVIYAMHVIHTRSKALSPKYGECSPGSSETTGIGSLVIPCAPTKALNGTTAARFQAPKPGKIVSAWLNEYKAGRSVPATTAPASTASPNKGSNTDTTKTDSKPSSNHTTLLVIVSIIGVAILLVLLIVIFLDTHEMPYSHVVGADGKVNEVKVIQEVSIGRVQVSFSRSADAEMVALARSCMSMVPSERPSAAEVLSQVHRVWRRLQSAE</sequence>
<evidence type="ECO:0000313" key="3">
    <source>
        <dbReference type="EMBL" id="KAJ0392019.1"/>
    </source>
</evidence>
<evidence type="ECO:0000313" key="4">
    <source>
        <dbReference type="Proteomes" id="UP001209570"/>
    </source>
</evidence>
<accession>A0AAD5LSA4</accession>
<dbReference type="EMBL" id="JAKCXM010000747">
    <property type="protein sequence ID" value="KAJ0392019.1"/>
    <property type="molecule type" value="Genomic_DNA"/>
</dbReference>
<dbReference type="Gene3D" id="1.10.510.10">
    <property type="entry name" value="Transferase(Phosphotransferase) domain 1"/>
    <property type="match status" value="1"/>
</dbReference>
<evidence type="ECO:0000256" key="1">
    <source>
        <dbReference type="SAM" id="MobiDB-lite"/>
    </source>
</evidence>
<keyword evidence="2" id="KW-0472">Membrane</keyword>
<comment type="caution">
    <text evidence="3">The sequence shown here is derived from an EMBL/GenBank/DDBJ whole genome shotgun (WGS) entry which is preliminary data.</text>
</comment>
<keyword evidence="4" id="KW-1185">Reference proteome</keyword>
<feature type="region of interest" description="Disordered" evidence="1">
    <location>
        <begin position="255"/>
        <end position="283"/>
    </location>
</feature>
<name>A0AAD5LSA4_PYTIN</name>
<reference evidence="3" key="1">
    <citation type="submission" date="2021-12" db="EMBL/GenBank/DDBJ databases">
        <title>Prjna785345.</title>
        <authorList>
            <person name="Rujirawat T."/>
            <person name="Krajaejun T."/>
        </authorList>
    </citation>
    <scope>NUCLEOTIDE SEQUENCE</scope>
    <source>
        <strain evidence="3">Pi057C3</strain>
    </source>
</reference>
<protein>
    <recommendedName>
        <fullName evidence="5">TKL protein kinase</fullName>
    </recommendedName>
</protein>
<keyword evidence="2" id="KW-0812">Transmembrane</keyword>